<keyword evidence="6" id="KW-0574">Periplasm</keyword>
<dbReference type="AlphaFoldDB" id="A0A5C8P671"/>
<keyword evidence="8" id="KW-0961">Cell wall biogenesis/degradation</keyword>
<evidence type="ECO:0000313" key="14">
    <source>
        <dbReference type="Proteomes" id="UP000321548"/>
    </source>
</evidence>
<comment type="similarity">
    <text evidence="3">Belongs to the N-acetylmuramoyl-L-alanine amidase 3 family.</text>
</comment>
<proteinExistence type="inferred from homology"/>
<evidence type="ECO:0000256" key="8">
    <source>
        <dbReference type="ARBA" id="ARBA00023316"/>
    </source>
</evidence>
<protein>
    <recommendedName>
        <fullName evidence="9">N-acetylmuramoyl-L-alanine amidase AmiC</fullName>
        <ecNumber evidence="4">3.5.1.28</ecNumber>
    </recommendedName>
</protein>
<name>A0A5C8P671_9BURK</name>
<dbReference type="SMART" id="SM00646">
    <property type="entry name" value="Ami_3"/>
    <property type="match status" value="1"/>
</dbReference>
<dbReference type="OrthoDB" id="9806267at2"/>
<dbReference type="GO" id="GO:0030288">
    <property type="term" value="C:outer membrane-bounded periplasmic space"/>
    <property type="evidence" value="ECO:0007669"/>
    <property type="project" value="TreeGrafter"/>
</dbReference>
<gene>
    <name evidence="13" type="ORF">FHP08_02960</name>
</gene>
<dbReference type="SUPFAM" id="SSF53187">
    <property type="entry name" value="Zn-dependent exopeptidases"/>
    <property type="match status" value="1"/>
</dbReference>
<dbReference type="Pfam" id="PF01520">
    <property type="entry name" value="Amidase_3"/>
    <property type="match status" value="1"/>
</dbReference>
<dbReference type="PROSITE" id="PS51318">
    <property type="entry name" value="TAT"/>
    <property type="match status" value="1"/>
</dbReference>
<dbReference type="Pfam" id="PF11741">
    <property type="entry name" value="AMIN"/>
    <property type="match status" value="1"/>
</dbReference>
<dbReference type="EC" id="3.5.1.28" evidence="4"/>
<evidence type="ECO:0000256" key="7">
    <source>
        <dbReference type="ARBA" id="ARBA00022801"/>
    </source>
</evidence>
<evidence type="ECO:0000256" key="5">
    <source>
        <dbReference type="ARBA" id="ARBA00022729"/>
    </source>
</evidence>
<feature type="domain" description="MurNAc-LAA" evidence="12">
    <location>
        <begin position="316"/>
        <end position="471"/>
    </location>
</feature>
<dbReference type="Gene3D" id="3.40.630.40">
    <property type="entry name" value="Zn-dependent exopeptidases"/>
    <property type="match status" value="1"/>
</dbReference>
<evidence type="ECO:0000256" key="3">
    <source>
        <dbReference type="ARBA" id="ARBA00010860"/>
    </source>
</evidence>
<keyword evidence="14" id="KW-1185">Reference proteome</keyword>
<organism evidence="13 14">
    <name type="scientific">Zeimonas arvi</name>
    <dbReference type="NCBI Taxonomy" id="2498847"/>
    <lineage>
        <taxon>Bacteria</taxon>
        <taxon>Pseudomonadati</taxon>
        <taxon>Pseudomonadota</taxon>
        <taxon>Betaproteobacteria</taxon>
        <taxon>Burkholderiales</taxon>
        <taxon>Burkholderiaceae</taxon>
        <taxon>Zeimonas</taxon>
    </lineage>
</organism>
<dbReference type="PANTHER" id="PTHR30404:SF0">
    <property type="entry name" value="N-ACETYLMURAMOYL-L-ALANINE AMIDASE AMIC"/>
    <property type="match status" value="1"/>
</dbReference>
<dbReference type="FunFam" id="3.40.630.40:FF:000001">
    <property type="entry name" value="N-acetylmuramoyl-L-alanine amidase"/>
    <property type="match status" value="1"/>
</dbReference>
<feature type="signal peptide" evidence="11">
    <location>
        <begin position="1"/>
        <end position="37"/>
    </location>
</feature>
<evidence type="ECO:0000256" key="1">
    <source>
        <dbReference type="ARBA" id="ARBA00001561"/>
    </source>
</evidence>
<dbReference type="RefSeq" id="WP_147702797.1">
    <property type="nucleotide sequence ID" value="NZ_VDUY01000001.1"/>
</dbReference>
<reference evidence="13 14" key="1">
    <citation type="submission" date="2019-06" db="EMBL/GenBank/DDBJ databases">
        <title>Quisquiliibacterium sp. nov., isolated from a maize field.</title>
        <authorList>
            <person name="Lin S.-Y."/>
            <person name="Tsai C.-F."/>
            <person name="Young C.-C."/>
        </authorList>
    </citation>
    <scope>NUCLEOTIDE SEQUENCE [LARGE SCALE GENOMIC DNA]</scope>
    <source>
        <strain evidence="13 14">CC-CFT501</strain>
    </source>
</reference>
<dbReference type="InterPro" id="IPR002508">
    <property type="entry name" value="MurNAc-LAA_cat"/>
</dbReference>
<comment type="catalytic activity">
    <reaction evidence="1">
        <text>Hydrolyzes the link between N-acetylmuramoyl residues and L-amino acid residues in certain cell-wall glycopeptides.</text>
        <dbReference type="EC" id="3.5.1.28"/>
    </reaction>
</comment>
<evidence type="ECO:0000256" key="4">
    <source>
        <dbReference type="ARBA" id="ARBA00011901"/>
    </source>
</evidence>
<evidence type="ECO:0000313" key="13">
    <source>
        <dbReference type="EMBL" id="TXL68657.1"/>
    </source>
</evidence>
<dbReference type="CDD" id="cd02696">
    <property type="entry name" value="MurNAc-LAA"/>
    <property type="match status" value="1"/>
</dbReference>
<dbReference type="GO" id="GO:0009253">
    <property type="term" value="P:peptidoglycan catabolic process"/>
    <property type="evidence" value="ECO:0007669"/>
    <property type="project" value="InterPro"/>
</dbReference>
<sequence length="486" mass="51776">MPERDSRRRLLRAGAGAALSRAVAGALAALAAPAAQAATIVAVRVWPARDYTRVALELDEPLRSTQMQLSDPPRIVVDLEGLEIDLALRELIAKVQPDDPYIAQVRIGQNRPRVARLVFDLKTEVAPQLFTLPPVGNYRHRLVLDLYPTVAPDPLASLLEQMNRAGPAAPPAPQPDPLAALLGGSRPGGVPAGEPRASGPSAPQPGGPGGSPGAWAEAPATVPPITSRHGPAKSRPPGAVAPPASPRGPATRLVTIAIDPGHGGEDPGAIGRAGTREKDVVLRIAQLLRERIQADPAMRPFMTRDGDYFVPLATRVAKARRVQADLLVSIHADAFVRPTARGASVYVLSERGASSSAARWLANRENASDLIGGVNLNTRNAEVRQVLLDLSTSAQIQASSVIGQRVLAELGDVGNLHKPRIEQAGFAVLKAPDIPSILVETAFISNPHEERRLRDPRYQANVADAIFRGIQSWLRSHPPEQRGRLT</sequence>
<comment type="caution">
    <text evidence="13">The sequence shown here is derived from an EMBL/GenBank/DDBJ whole genome shotgun (WGS) entry which is preliminary data.</text>
</comment>
<dbReference type="GO" id="GO:0008745">
    <property type="term" value="F:N-acetylmuramoyl-L-alanine amidase activity"/>
    <property type="evidence" value="ECO:0007669"/>
    <property type="project" value="UniProtKB-EC"/>
</dbReference>
<evidence type="ECO:0000259" key="12">
    <source>
        <dbReference type="SMART" id="SM00646"/>
    </source>
</evidence>
<evidence type="ECO:0000256" key="2">
    <source>
        <dbReference type="ARBA" id="ARBA00004418"/>
    </source>
</evidence>
<comment type="subcellular location">
    <subcellularLocation>
        <location evidence="2">Periplasm</location>
    </subcellularLocation>
</comment>
<evidence type="ECO:0000256" key="11">
    <source>
        <dbReference type="SAM" id="SignalP"/>
    </source>
</evidence>
<keyword evidence="7" id="KW-0378">Hydrolase</keyword>
<dbReference type="GO" id="GO:0071555">
    <property type="term" value="P:cell wall organization"/>
    <property type="evidence" value="ECO:0007669"/>
    <property type="project" value="UniProtKB-KW"/>
</dbReference>
<dbReference type="Gene3D" id="2.60.40.3500">
    <property type="match status" value="1"/>
</dbReference>
<evidence type="ECO:0000256" key="9">
    <source>
        <dbReference type="ARBA" id="ARBA00074581"/>
    </source>
</evidence>
<feature type="region of interest" description="Disordered" evidence="10">
    <location>
        <begin position="165"/>
        <end position="250"/>
    </location>
</feature>
<keyword evidence="5 11" id="KW-0732">Signal</keyword>
<dbReference type="InterPro" id="IPR050695">
    <property type="entry name" value="N-acetylmuramoyl_amidase_3"/>
</dbReference>
<dbReference type="EMBL" id="VDUY01000001">
    <property type="protein sequence ID" value="TXL68657.1"/>
    <property type="molecule type" value="Genomic_DNA"/>
</dbReference>
<accession>A0A5C8P671</accession>
<dbReference type="Proteomes" id="UP000321548">
    <property type="component" value="Unassembled WGS sequence"/>
</dbReference>
<dbReference type="PANTHER" id="PTHR30404">
    <property type="entry name" value="N-ACETYLMURAMOYL-L-ALANINE AMIDASE"/>
    <property type="match status" value="1"/>
</dbReference>
<evidence type="ECO:0000256" key="10">
    <source>
        <dbReference type="SAM" id="MobiDB-lite"/>
    </source>
</evidence>
<dbReference type="InterPro" id="IPR006311">
    <property type="entry name" value="TAT_signal"/>
</dbReference>
<evidence type="ECO:0000256" key="6">
    <source>
        <dbReference type="ARBA" id="ARBA00022764"/>
    </source>
</evidence>
<feature type="chain" id="PRO_5022818904" description="N-acetylmuramoyl-L-alanine amidase AmiC" evidence="11">
    <location>
        <begin position="38"/>
        <end position="486"/>
    </location>
</feature>
<dbReference type="InterPro" id="IPR021731">
    <property type="entry name" value="AMIN_dom"/>
</dbReference>